<reference evidence="4 5" key="1">
    <citation type="submission" date="2017-08" db="EMBL/GenBank/DDBJ databases">
        <title>Fine stratification of microbial communities through a metagenomic profile of the photic zone.</title>
        <authorList>
            <person name="Haro-Moreno J.M."/>
            <person name="Lopez-Perez M."/>
            <person name="De La Torre J."/>
            <person name="Picazo A."/>
            <person name="Camacho A."/>
            <person name="Rodriguez-Valera F."/>
        </authorList>
    </citation>
    <scope>NUCLEOTIDE SEQUENCE [LARGE SCALE GENOMIC DNA]</scope>
    <source>
        <strain evidence="4">MED-G28</strain>
    </source>
</reference>
<dbReference type="HAMAP" id="MF_00518">
    <property type="entry name" value="Deacylase_Dtd"/>
    <property type="match status" value="1"/>
</dbReference>
<comment type="catalytic activity">
    <reaction evidence="3">
        <text>a D-aminoacyl-tRNA + H2O = a tRNA + a D-alpha-amino acid + H(+)</text>
        <dbReference type="Rhea" id="RHEA:13953"/>
        <dbReference type="Rhea" id="RHEA-COMP:10123"/>
        <dbReference type="Rhea" id="RHEA-COMP:10124"/>
        <dbReference type="ChEBI" id="CHEBI:15377"/>
        <dbReference type="ChEBI" id="CHEBI:15378"/>
        <dbReference type="ChEBI" id="CHEBI:59871"/>
        <dbReference type="ChEBI" id="CHEBI:78442"/>
        <dbReference type="ChEBI" id="CHEBI:79333"/>
        <dbReference type="EC" id="3.1.1.96"/>
    </reaction>
</comment>
<dbReference type="GO" id="GO:0106026">
    <property type="term" value="F:Gly-tRNA(Ala) deacylase activity"/>
    <property type="evidence" value="ECO:0007669"/>
    <property type="project" value="UniProtKB-UniRule"/>
</dbReference>
<keyword evidence="3" id="KW-0694">RNA-binding</keyword>
<dbReference type="AlphaFoldDB" id="A0A2A5WBI6"/>
<evidence type="ECO:0000256" key="2">
    <source>
        <dbReference type="ARBA" id="ARBA00022801"/>
    </source>
</evidence>
<dbReference type="EMBL" id="NTJZ01000007">
    <property type="protein sequence ID" value="PDH33663.1"/>
    <property type="molecule type" value="Genomic_DNA"/>
</dbReference>
<dbReference type="Pfam" id="PF02580">
    <property type="entry name" value="Tyr_Deacylase"/>
    <property type="match status" value="1"/>
</dbReference>
<dbReference type="Proteomes" id="UP000219329">
    <property type="component" value="Unassembled WGS sequence"/>
</dbReference>
<keyword evidence="3" id="KW-0820">tRNA-binding</keyword>
<dbReference type="PANTHER" id="PTHR10472">
    <property type="entry name" value="D-TYROSYL-TRNA TYR DEACYLASE"/>
    <property type="match status" value="1"/>
</dbReference>
<name>A0A2A5WBI6_9GAMM</name>
<sequence>MIALVQRVNYAKVLIEDQLYSGIDKGMLALIGIEKKDTNTTADKLLNKILAYRVFVDIEGKMNLSLTDVGGGLMLVSQFTLAATTDKGLRPGFSSAMPPQDAKVLFEYLVSSAKEKYAIVGSGQFAANMRIALENDGPATFSLRA</sequence>
<evidence type="ECO:0000313" key="5">
    <source>
        <dbReference type="Proteomes" id="UP000219329"/>
    </source>
</evidence>
<comment type="similarity">
    <text evidence="1 3">Belongs to the DTD family.</text>
</comment>
<comment type="caution">
    <text evidence="4">The sequence shown here is derived from an EMBL/GenBank/DDBJ whole genome shotgun (WGS) entry which is preliminary data.</text>
</comment>
<proteinExistence type="inferred from homology"/>
<dbReference type="Gene3D" id="3.50.80.10">
    <property type="entry name" value="D-tyrosyl-tRNA(Tyr) deacylase"/>
    <property type="match status" value="1"/>
</dbReference>
<dbReference type="EC" id="3.1.1.-" evidence="3"/>
<dbReference type="GO" id="GO:0019478">
    <property type="term" value="P:D-amino acid catabolic process"/>
    <property type="evidence" value="ECO:0007669"/>
    <property type="project" value="UniProtKB-UniRule"/>
</dbReference>
<comment type="subunit">
    <text evidence="3">Homodimer.</text>
</comment>
<dbReference type="InterPro" id="IPR003732">
    <property type="entry name" value="Daa-tRNA_deacyls_DTD"/>
</dbReference>
<evidence type="ECO:0000313" key="4">
    <source>
        <dbReference type="EMBL" id="PDH33663.1"/>
    </source>
</evidence>
<dbReference type="GO" id="GO:0051500">
    <property type="term" value="F:D-tyrosyl-tRNA(Tyr) deacylase activity"/>
    <property type="evidence" value="ECO:0007669"/>
    <property type="project" value="TreeGrafter"/>
</dbReference>
<dbReference type="NCBIfam" id="TIGR00256">
    <property type="entry name" value="D-aminoacyl-tRNA deacylase"/>
    <property type="match status" value="1"/>
</dbReference>
<dbReference type="PANTHER" id="PTHR10472:SF5">
    <property type="entry name" value="D-AMINOACYL-TRNA DEACYLASE 1"/>
    <property type="match status" value="1"/>
</dbReference>
<keyword evidence="3" id="KW-0963">Cytoplasm</keyword>
<dbReference type="FunFam" id="3.50.80.10:FF:000001">
    <property type="entry name" value="D-aminoacyl-tRNA deacylase"/>
    <property type="match status" value="1"/>
</dbReference>
<dbReference type="GO" id="GO:0043908">
    <property type="term" value="F:Ser(Gly)-tRNA(Ala) hydrolase activity"/>
    <property type="evidence" value="ECO:0007669"/>
    <property type="project" value="UniProtKB-UniRule"/>
</dbReference>
<dbReference type="EC" id="3.1.1.96" evidence="3"/>
<comment type="subcellular location">
    <subcellularLocation>
        <location evidence="3">Cytoplasm</location>
    </subcellularLocation>
</comment>
<comment type="catalytic activity">
    <reaction evidence="3">
        <text>glycyl-tRNA(Ala) + H2O = tRNA(Ala) + glycine + H(+)</text>
        <dbReference type="Rhea" id="RHEA:53744"/>
        <dbReference type="Rhea" id="RHEA-COMP:9657"/>
        <dbReference type="Rhea" id="RHEA-COMP:13640"/>
        <dbReference type="ChEBI" id="CHEBI:15377"/>
        <dbReference type="ChEBI" id="CHEBI:15378"/>
        <dbReference type="ChEBI" id="CHEBI:57305"/>
        <dbReference type="ChEBI" id="CHEBI:78442"/>
        <dbReference type="ChEBI" id="CHEBI:78522"/>
    </reaction>
</comment>
<protein>
    <recommendedName>
        <fullName evidence="3">D-aminoacyl-tRNA deacylase</fullName>
        <shortName evidence="3">DTD</shortName>
        <ecNumber evidence="3">3.1.1.96</ecNumber>
    </recommendedName>
    <alternativeName>
        <fullName evidence="3">Gly-tRNA(Ala) deacylase</fullName>
        <ecNumber evidence="3">3.1.1.-</ecNumber>
    </alternativeName>
</protein>
<dbReference type="GO" id="GO:0005737">
    <property type="term" value="C:cytoplasm"/>
    <property type="evidence" value="ECO:0007669"/>
    <property type="project" value="UniProtKB-SubCell"/>
</dbReference>
<dbReference type="GO" id="GO:0000049">
    <property type="term" value="F:tRNA binding"/>
    <property type="evidence" value="ECO:0007669"/>
    <property type="project" value="UniProtKB-UniRule"/>
</dbReference>
<gene>
    <name evidence="3" type="primary">dtd</name>
    <name evidence="4" type="ORF">CNF02_08015</name>
</gene>
<evidence type="ECO:0000256" key="3">
    <source>
        <dbReference type="HAMAP-Rule" id="MF_00518"/>
    </source>
</evidence>
<keyword evidence="2 3" id="KW-0378">Hydrolase</keyword>
<feature type="short sequence motif" description="Gly-cisPro motif, important for rejection of L-amino acids" evidence="3">
    <location>
        <begin position="137"/>
        <end position="138"/>
    </location>
</feature>
<organism evidence="4 5">
    <name type="scientific">OM182 bacterium MED-G28</name>
    <dbReference type="NCBI Taxonomy" id="1986256"/>
    <lineage>
        <taxon>Bacteria</taxon>
        <taxon>Pseudomonadati</taxon>
        <taxon>Pseudomonadota</taxon>
        <taxon>Gammaproteobacteria</taxon>
        <taxon>OMG group</taxon>
        <taxon>OM182 clade</taxon>
    </lineage>
</organism>
<dbReference type="SUPFAM" id="SSF69500">
    <property type="entry name" value="DTD-like"/>
    <property type="match status" value="1"/>
</dbReference>
<evidence type="ECO:0000256" key="1">
    <source>
        <dbReference type="ARBA" id="ARBA00009673"/>
    </source>
</evidence>
<comment type="domain">
    <text evidence="3">A Gly-cisPro motif from one monomer fits into the active site of the other monomer to allow specific chiral rejection of L-amino acids.</text>
</comment>
<comment type="function">
    <text evidence="3">An aminoacyl-tRNA editing enzyme that deacylates mischarged D-aminoacyl-tRNAs. Also deacylates mischarged glycyl-tRNA(Ala), protecting cells against glycine mischarging by AlaRS. Acts via tRNA-based rather than protein-based catalysis; rejects L-amino acids rather than detecting D-amino acids in the active site. By recycling D-aminoacyl-tRNA to D-amino acids and free tRNA molecules, this enzyme counteracts the toxicity associated with the formation of D-aminoacyl-tRNA entities in vivo and helps enforce protein L-homochirality.</text>
</comment>
<accession>A0A2A5WBI6</accession>
<dbReference type="InterPro" id="IPR023509">
    <property type="entry name" value="DTD-like_sf"/>
</dbReference>